<comment type="caution">
    <text evidence="1">The sequence shown here is derived from an EMBL/GenBank/DDBJ whole genome shotgun (WGS) entry which is preliminary data.</text>
</comment>
<accession>A0ACC2SEF0</accession>
<gene>
    <name evidence="1" type="ORF">DSO57_1027330</name>
</gene>
<organism evidence="1 2">
    <name type="scientific">Entomophthora muscae</name>
    <dbReference type="NCBI Taxonomy" id="34485"/>
    <lineage>
        <taxon>Eukaryota</taxon>
        <taxon>Fungi</taxon>
        <taxon>Fungi incertae sedis</taxon>
        <taxon>Zoopagomycota</taxon>
        <taxon>Entomophthoromycotina</taxon>
        <taxon>Entomophthoromycetes</taxon>
        <taxon>Entomophthorales</taxon>
        <taxon>Entomophthoraceae</taxon>
        <taxon>Entomophthora</taxon>
    </lineage>
</organism>
<keyword evidence="2" id="KW-1185">Reference proteome</keyword>
<dbReference type="Proteomes" id="UP001165960">
    <property type="component" value="Unassembled WGS sequence"/>
</dbReference>
<name>A0ACC2SEF0_9FUNG</name>
<protein>
    <submittedName>
        <fullName evidence="1">Uncharacterized protein</fullName>
    </submittedName>
</protein>
<sequence length="158" mass="17713">MYCVRVGFQDKRADVDPVEYAKCLSGVTRIPRNITKNWFDIGFDSMHYADIAVKKTLFFDGLKVPHFRPCSSNEALEAIHFTALPTSLERDLLSLKLMNELGKFGRVLFFEQEAGYGISQLSGDTAFAMIAHDTAKAACIPSRFRVSGIPEDFVLNII</sequence>
<reference evidence="1" key="1">
    <citation type="submission" date="2022-04" db="EMBL/GenBank/DDBJ databases">
        <title>Genome of the entomopathogenic fungus Entomophthora muscae.</title>
        <authorList>
            <person name="Elya C."/>
            <person name="Lovett B.R."/>
            <person name="Lee E."/>
            <person name="Macias A.M."/>
            <person name="Hajek A.E."/>
            <person name="De Bivort B.L."/>
            <person name="Kasson M.T."/>
            <person name="De Fine Licht H.H."/>
            <person name="Stajich J.E."/>
        </authorList>
    </citation>
    <scope>NUCLEOTIDE SEQUENCE</scope>
    <source>
        <strain evidence="1">Berkeley</strain>
    </source>
</reference>
<proteinExistence type="predicted"/>
<evidence type="ECO:0000313" key="2">
    <source>
        <dbReference type="Proteomes" id="UP001165960"/>
    </source>
</evidence>
<evidence type="ECO:0000313" key="1">
    <source>
        <dbReference type="EMBL" id="KAJ9060768.1"/>
    </source>
</evidence>
<dbReference type="EMBL" id="QTSX02005136">
    <property type="protein sequence ID" value="KAJ9060768.1"/>
    <property type="molecule type" value="Genomic_DNA"/>
</dbReference>